<sequence>MTETAKATMPDESVLTSTQDTPPQALRSGRSITLRTDEQQDTVEIRSPQGDVELTIVLTDAGPVVSLKGAKLEMEAVDTLSMSCRRLDVKSKERATIYSDEDIVLASRETKLRSSDDITLNGAHIRMNSP</sequence>
<feature type="region of interest" description="Disordered" evidence="1">
    <location>
        <begin position="1"/>
        <end position="31"/>
    </location>
</feature>
<evidence type="ECO:0000313" key="2">
    <source>
        <dbReference type="EMBL" id="QDU61820.1"/>
    </source>
</evidence>
<protein>
    <recommendedName>
        <fullName evidence="4">DUF2345 domain-containing protein</fullName>
    </recommendedName>
</protein>
<organism evidence="2 3">
    <name type="scientific">Kolteria novifilia</name>
    <dbReference type="NCBI Taxonomy" id="2527975"/>
    <lineage>
        <taxon>Bacteria</taxon>
        <taxon>Pseudomonadati</taxon>
        <taxon>Planctomycetota</taxon>
        <taxon>Planctomycetia</taxon>
        <taxon>Kolteriales</taxon>
        <taxon>Kolteriaceae</taxon>
        <taxon>Kolteria</taxon>
    </lineage>
</organism>
<accession>A0A518B4A8</accession>
<dbReference type="AlphaFoldDB" id="A0A518B4A8"/>
<gene>
    <name evidence="2" type="ORF">Pan216_26850</name>
</gene>
<dbReference type="RefSeq" id="WP_145258365.1">
    <property type="nucleotide sequence ID" value="NZ_CP036279.1"/>
</dbReference>
<proteinExistence type="predicted"/>
<dbReference type="OrthoDB" id="5516463at2"/>
<dbReference type="Proteomes" id="UP000317093">
    <property type="component" value="Chromosome"/>
</dbReference>
<evidence type="ECO:0000256" key="1">
    <source>
        <dbReference type="SAM" id="MobiDB-lite"/>
    </source>
</evidence>
<evidence type="ECO:0000313" key="3">
    <source>
        <dbReference type="Proteomes" id="UP000317093"/>
    </source>
</evidence>
<dbReference type="EMBL" id="CP036279">
    <property type="protein sequence ID" value="QDU61820.1"/>
    <property type="molecule type" value="Genomic_DNA"/>
</dbReference>
<evidence type="ECO:0008006" key="4">
    <source>
        <dbReference type="Google" id="ProtNLM"/>
    </source>
</evidence>
<reference evidence="2 3" key="1">
    <citation type="submission" date="2019-02" db="EMBL/GenBank/DDBJ databases">
        <title>Deep-cultivation of Planctomycetes and their phenomic and genomic characterization uncovers novel biology.</title>
        <authorList>
            <person name="Wiegand S."/>
            <person name="Jogler M."/>
            <person name="Boedeker C."/>
            <person name="Pinto D."/>
            <person name="Vollmers J."/>
            <person name="Rivas-Marin E."/>
            <person name="Kohn T."/>
            <person name="Peeters S.H."/>
            <person name="Heuer A."/>
            <person name="Rast P."/>
            <person name="Oberbeckmann S."/>
            <person name="Bunk B."/>
            <person name="Jeske O."/>
            <person name="Meyerdierks A."/>
            <person name="Storesund J.E."/>
            <person name="Kallscheuer N."/>
            <person name="Luecker S."/>
            <person name="Lage O.M."/>
            <person name="Pohl T."/>
            <person name="Merkel B.J."/>
            <person name="Hornburger P."/>
            <person name="Mueller R.-W."/>
            <person name="Bruemmer F."/>
            <person name="Labrenz M."/>
            <person name="Spormann A.M."/>
            <person name="Op den Camp H."/>
            <person name="Overmann J."/>
            <person name="Amann R."/>
            <person name="Jetten M.S.M."/>
            <person name="Mascher T."/>
            <person name="Medema M.H."/>
            <person name="Devos D.P."/>
            <person name="Kaster A.-K."/>
            <person name="Ovreas L."/>
            <person name="Rohde M."/>
            <person name="Galperin M.Y."/>
            <person name="Jogler C."/>
        </authorList>
    </citation>
    <scope>NUCLEOTIDE SEQUENCE [LARGE SCALE GENOMIC DNA]</scope>
    <source>
        <strain evidence="2 3">Pan216</strain>
    </source>
</reference>
<dbReference type="KEGG" id="knv:Pan216_26850"/>
<name>A0A518B4A8_9BACT</name>
<keyword evidence="3" id="KW-1185">Reference proteome</keyword>